<organism evidence="2 3">
    <name type="scientific">Mucilaginibacter robiniae</name>
    <dbReference type="NCBI Taxonomy" id="2728022"/>
    <lineage>
        <taxon>Bacteria</taxon>
        <taxon>Pseudomonadati</taxon>
        <taxon>Bacteroidota</taxon>
        <taxon>Sphingobacteriia</taxon>
        <taxon>Sphingobacteriales</taxon>
        <taxon>Sphingobacteriaceae</taxon>
        <taxon>Mucilaginibacter</taxon>
    </lineage>
</organism>
<feature type="compositionally biased region" description="Low complexity" evidence="1">
    <location>
        <begin position="47"/>
        <end position="60"/>
    </location>
</feature>
<dbReference type="EMBL" id="CP051682">
    <property type="protein sequence ID" value="QJD95470.1"/>
    <property type="molecule type" value="Genomic_DNA"/>
</dbReference>
<dbReference type="Proteomes" id="UP000503278">
    <property type="component" value="Chromosome"/>
</dbReference>
<feature type="compositionally biased region" description="Basic residues" evidence="1">
    <location>
        <begin position="61"/>
        <end position="72"/>
    </location>
</feature>
<evidence type="ECO:0000313" key="2">
    <source>
        <dbReference type="EMBL" id="QJD95470.1"/>
    </source>
</evidence>
<accession>A0A7L5DWJ6</accession>
<name>A0A7L5DWJ6_9SPHI</name>
<keyword evidence="3" id="KW-1185">Reference proteome</keyword>
<evidence type="ECO:0000256" key="1">
    <source>
        <dbReference type="SAM" id="MobiDB-lite"/>
    </source>
</evidence>
<protein>
    <submittedName>
        <fullName evidence="2">Uncharacterized protein</fullName>
    </submittedName>
</protein>
<dbReference type="AlphaFoldDB" id="A0A7L5DWJ6"/>
<feature type="region of interest" description="Disordered" evidence="1">
    <location>
        <begin position="46"/>
        <end position="72"/>
    </location>
</feature>
<sequence length="72" mass="8113">MSNFQRKSNQIGAFAKKTVLRSLTVVGKKPKTMPVLKLNFKDPQAEVRVSNHASHASHASHVSHHSHHSRHR</sequence>
<evidence type="ECO:0000313" key="3">
    <source>
        <dbReference type="Proteomes" id="UP000503278"/>
    </source>
</evidence>
<reference evidence="2 3" key="1">
    <citation type="submission" date="2020-04" db="EMBL/GenBank/DDBJ databases">
        <title>Genome sequencing of novel species.</title>
        <authorList>
            <person name="Heo J."/>
            <person name="Kim S.-J."/>
            <person name="Kim J.-S."/>
            <person name="Hong S.-B."/>
            <person name="Kwon S.-W."/>
        </authorList>
    </citation>
    <scope>NUCLEOTIDE SEQUENCE [LARGE SCALE GENOMIC DNA]</scope>
    <source>
        <strain evidence="2 3">F39-2</strain>
    </source>
</reference>
<dbReference type="RefSeq" id="WP_169606480.1">
    <property type="nucleotide sequence ID" value="NZ_CP051682.1"/>
</dbReference>
<proteinExistence type="predicted"/>
<gene>
    <name evidence="2" type="ORF">HH214_06070</name>
</gene>
<dbReference type="KEGG" id="mrob:HH214_06070"/>